<dbReference type="FunFam" id="1.20.1250.20:FF:000217">
    <property type="entry name" value="MFS lactose permease, putative"/>
    <property type="match status" value="1"/>
</dbReference>
<feature type="transmembrane region" description="Helical" evidence="8">
    <location>
        <begin position="430"/>
        <end position="449"/>
    </location>
</feature>
<dbReference type="GeneID" id="63833973"/>
<feature type="transmembrane region" description="Helical" evidence="8">
    <location>
        <begin position="69"/>
        <end position="93"/>
    </location>
</feature>
<dbReference type="GO" id="GO:0016020">
    <property type="term" value="C:membrane"/>
    <property type="evidence" value="ECO:0007669"/>
    <property type="project" value="UniProtKB-SubCell"/>
</dbReference>
<keyword evidence="3 7" id="KW-0813">Transport</keyword>
<feature type="transmembrane region" description="Helical" evidence="8">
    <location>
        <begin position="203"/>
        <end position="227"/>
    </location>
</feature>
<dbReference type="RefSeq" id="XP_040778909.1">
    <property type="nucleotide sequence ID" value="XM_040916844.1"/>
</dbReference>
<protein>
    <submittedName>
        <fullName evidence="10">General substrate transporter</fullName>
    </submittedName>
</protein>
<dbReference type="PROSITE" id="PS50850">
    <property type="entry name" value="MFS"/>
    <property type="match status" value="1"/>
</dbReference>
<evidence type="ECO:0000259" key="9">
    <source>
        <dbReference type="PROSITE" id="PS50850"/>
    </source>
</evidence>
<dbReference type="InterPro" id="IPR003663">
    <property type="entry name" value="Sugar/inositol_transpt"/>
</dbReference>
<dbReference type="Proteomes" id="UP000803844">
    <property type="component" value="Unassembled WGS sequence"/>
</dbReference>
<evidence type="ECO:0000256" key="2">
    <source>
        <dbReference type="ARBA" id="ARBA00010992"/>
    </source>
</evidence>
<dbReference type="AlphaFoldDB" id="A0A9P4Y7G2"/>
<dbReference type="PROSITE" id="PS00216">
    <property type="entry name" value="SUGAR_TRANSPORT_1"/>
    <property type="match status" value="1"/>
</dbReference>
<feature type="transmembrane region" description="Helical" evidence="8">
    <location>
        <begin position="325"/>
        <end position="347"/>
    </location>
</feature>
<dbReference type="InterPro" id="IPR005829">
    <property type="entry name" value="Sugar_transporter_CS"/>
</dbReference>
<evidence type="ECO:0000256" key="3">
    <source>
        <dbReference type="ARBA" id="ARBA00022448"/>
    </source>
</evidence>
<accession>A0A9P4Y7G2</accession>
<name>A0A9P4Y7G2_CRYP1</name>
<reference evidence="10" key="1">
    <citation type="journal article" date="2020" name="Phytopathology">
        <title>Genome sequence of the chestnut blight fungus Cryphonectria parasitica EP155: A fundamental resource for an archetypical invasive plant pathogen.</title>
        <authorList>
            <person name="Crouch J.A."/>
            <person name="Dawe A."/>
            <person name="Aerts A."/>
            <person name="Barry K."/>
            <person name="Churchill A.C.L."/>
            <person name="Grimwood J."/>
            <person name="Hillman B."/>
            <person name="Milgroom M.G."/>
            <person name="Pangilinan J."/>
            <person name="Smith M."/>
            <person name="Salamov A."/>
            <person name="Schmutz J."/>
            <person name="Yadav J."/>
            <person name="Grigoriev I.V."/>
            <person name="Nuss D."/>
        </authorList>
    </citation>
    <scope>NUCLEOTIDE SEQUENCE</scope>
    <source>
        <strain evidence="10">EP155</strain>
    </source>
</reference>
<feature type="domain" description="Major facilitator superfamily (MFS) profile" evidence="9">
    <location>
        <begin position="72"/>
        <end position="523"/>
    </location>
</feature>
<comment type="subcellular location">
    <subcellularLocation>
        <location evidence="1">Membrane</location>
        <topology evidence="1">Multi-pass membrane protein</topology>
    </subcellularLocation>
</comment>
<feature type="transmembrane region" description="Helical" evidence="8">
    <location>
        <begin position="233"/>
        <end position="252"/>
    </location>
</feature>
<evidence type="ECO:0000256" key="4">
    <source>
        <dbReference type="ARBA" id="ARBA00022692"/>
    </source>
</evidence>
<gene>
    <name evidence="10" type="ORF">M406DRAFT_252427</name>
</gene>
<keyword evidence="6 8" id="KW-0472">Membrane</keyword>
<evidence type="ECO:0000256" key="5">
    <source>
        <dbReference type="ARBA" id="ARBA00022989"/>
    </source>
</evidence>
<dbReference type="InterPro" id="IPR005828">
    <property type="entry name" value="MFS_sugar_transport-like"/>
</dbReference>
<dbReference type="SUPFAM" id="SSF103473">
    <property type="entry name" value="MFS general substrate transporter"/>
    <property type="match status" value="1"/>
</dbReference>
<evidence type="ECO:0000256" key="1">
    <source>
        <dbReference type="ARBA" id="ARBA00004141"/>
    </source>
</evidence>
<evidence type="ECO:0000313" key="10">
    <source>
        <dbReference type="EMBL" id="KAF3767948.1"/>
    </source>
</evidence>
<comment type="caution">
    <text evidence="10">The sequence shown here is derived from an EMBL/GenBank/DDBJ whole genome shotgun (WGS) entry which is preliminary data.</text>
</comment>
<feature type="transmembrane region" description="Helical" evidence="8">
    <location>
        <begin position="359"/>
        <end position="377"/>
    </location>
</feature>
<feature type="transmembrane region" description="Helical" evidence="8">
    <location>
        <begin position="470"/>
        <end position="488"/>
    </location>
</feature>
<dbReference type="Gene3D" id="1.20.1250.20">
    <property type="entry name" value="MFS general substrate transporter like domains"/>
    <property type="match status" value="1"/>
</dbReference>
<sequence length="567" mass="61606">MSAEKTDPVVDESNHGISADVQYPVVAEGTGKTLDTSAGAKAREVHNAELFAAVQESNIERWSKSSIQLYFAVFIAFCCACANGYDGSLIGSITAMKPFMDTFNSELTGTKVSIISSLYSVGTIVTSPLAAMLSDRFGRRWSMFIGGWVIIVGSVIACSSSTVAQITVGRFILGGGISIMTVAAPAYSIEIAPAHWRGRCTGFYNCGWFGGSIPAAFVTFGCSYMTSNWAWRLPLLLQCFACFIVIASVWFLPESPRFLMANGREEEAVAFLVKYHGNGDPSSRLVLLEIEEMRENIRQDGQDKVWWDYRPMFLTHNGRWRFGQIIMISVFGQFSGNGLGYFNAAIFSLIGVKSTAQQLGFNVLNSVLSAIGAGFGVSLSDKMNRRTVLVYGTFICACLLAVNGGTSTGLKKYETTDSSGNLNISADGKSLAQAALAFYFLFNIIYSFTYTPLQGIIPAEALDTNLRAKGLAASGMIVGLFGFINQFAGPIALANINTNYVYVFVAWDVIESILWWIFGVESQGRTLEQLEWVYNQPKPVQASIKVDKVVVQADGKVTEKIVADAAS</sequence>
<dbReference type="Pfam" id="PF00083">
    <property type="entry name" value="Sugar_tr"/>
    <property type="match status" value="1"/>
</dbReference>
<feature type="transmembrane region" description="Helical" evidence="8">
    <location>
        <begin position="113"/>
        <end position="133"/>
    </location>
</feature>
<feature type="transmembrane region" description="Helical" evidence="8">
    <location>
        <begin position="389"/>
        <end position="410"/>
    </location>
</feature>
<evidence type="ECO:0000256" key="8">
    <source>
        <dbReference type="SAM" id="Phobius"/>
    </source>
</evidence>
<dbReference type="GO" id="GO:0005351">
    <property type="term" value="F:carbohydrate:proton symporter activity"/>
    <property type="evidence" value="ECO:0007669"/>
    <property type="project" value="TreeGrafter"/>
</dbReference>
<keyword evidence="4 8" id="KW-0812">Transmembrane</keyword>
<keyword evidence="11" id="KW-1185">Reference proteome</keyword>
<dbReference type="OrthoDB" id="6133115at2759"/>
<evidence type="ECO:0000313" key="11">
    <source>
        <dbReference type="Proteomes" id="UP000803844"/>
    </source>
</evidence>
<evidence type="ECO:0000256" key="7">
    <source>
        <dbReference type="RuleBase" id="RU003346"/>
    </source>
</evidence>
<comment type="similarity">
    <text evidence="2 7">Belongs to the major facilitator superfamily. Sugar transporter (TC 2.A.1.1) family.</text>
</comment>
<dbReference type="PANTHER" id="PTHR48022:SF36">
    <property type="entry name" value="LACTOSE PERMEASE, PUTATIVE (AFU_ORTHOLOGUE AFUA_1G17310)-RELATED"/>
    <property type="match status" value="1"/>
</dbReference>
<dbReference type="InterPro" id="IPR036259">
    <property type="entry name" value="MFS_trans_sf"/>
</dbReference>
<dbReference type="PANTHER" id="PTHR48022">
    <property type="entry name" value="PLASTIDIC GLUCOSE TRANSPORTER 4"/>
    <property type="match status" value="1"/>
</dbReference>
<feature type="transmembrane region" description="Helical" evidence="8">
    <location>
        <begin position="172"/>
        <end position="191"/>
    </location>
</feature>
<dbReference type="EMBL" id="MU032346">
    <property type="protein sequence ID" value="KAF3767948.1"/>
    <property type="molecule type" value="Genomic_DNA"/>
</dbReference>
<evidence type="ECO:0000256" key="6">
    <source>
        <dbReference type="ARBA" id="ARBA00023136"/>
    </source>
</evidence>
<keyword evidence="5 8" id="KW-1133">Transmembrane helix</keyword>
<dbReference type="InterPro" id="IPR020846">
    <property type="entry name" value="MFS_dom"/>
</dbReference>
<dbReference type="NCBIfam" id="TIGR00879">
    <property type="entry name" value="SP"/>
    <property type="match status" value="1"/>
</dbReference>
<organism evidence="10 11">
    <name type="scientific">Cryphonectria parasitica (strain ATCC 38755 / EP155)</name>
    <dbReference type="NCBI Taxonomy" id="660469"/>
    <lineage>
        <taxon>Eukaryota</taxon>
        <taxon>Fungi</taxon>
        <taxon>Dikarya</taxon>
        <taxon>Ascomycota</taxon>
        <taxon>Pezizomycotina</taxon>
        <taxon>Sordariomycetes</taxon>
        <taxon>Sordariomycetidae</taxon>
        <taxon>Diaporthales</taxon>
        <taxon>Cryphonectriaceae</taxon>
        <taxon>Cryphonectria-Endothia species complex</taxon>
        <taxon>Cryphonectria</taxon>
    </lineage>
</organism>
<feature type="transmembrane region" description="Helical" evidence="8">
    <location>
        <begin position="145"/>
        <end position="166"/>
    </location>
</feature>
<proteinExistence type="inferred from homology"/>
<feature type="transmembrane region" description="Helical" evidence="8">
    <location>
        <begin position="500"/>
        <end position="518"/>
    </location>
</feature>
<dbReference type="InterPro" id="IPR050360">
    <property type="entry name" value="MFS_Sugar_Transporters"/>
</dbReference>